<dbReference type="GO" id="GO:0042973">
    <property type="term" value="F:glucan endo-1,3-beta-D-glucosidase activity"/>
    <property type="evidence" value="ECO:0007669"/>
    <property type="project" value="UniProtKB-EC"/>
</dbReference>
<dbReference type="AlphaFoldDB" id="A0A6A6US01"/>
<keyword evidence="8 17" id="KW-0472">Membrane</keyword>
<organism evidence="18 19">
    <name type="scientific">Microthyrium microscopicum</name>
    <dbReference type="NCBI Taxonomy" id="703497"/>
    <lineage>
        <taxon>Eukaryota</taxon>
        <taxon>Fungi</taxon>
        <taxon>Dikarya</taxon>
        <taxon>Ascomycota</taxon>
        <taxon>Pezizomycotina</taxon>
        <taxon>Dothideomycetes</taxon>
        <taxon>Dothideomycetes incertae sedis</taxon>
        <taxon>Microthyriales</taxon>
        <taxon>Microthyriaceae</taxon>
        <taxon>Microthyrium</taxon>
    </lineage>
</organism>
<gene>
    <name evidence="18" type="ORF">BT63DRAFT_368940</name>
</gene>
<evidence type="ECO:0000256" key="13">
    <source>
        <dbReference type="ARBA" id="ARBA00037649"/>
    </source>
</evidence>
<comment type="function">
    <text evidence="13">Glucanases play a role in cell expansion during growth, in cell-cell fusion during mating, and in spore release during sporulation. This enzyme may be involved in beta-glucan degradation. Active on laminarin and lichenan.</text>
</comment>
<dbReference type="GO" id="GO:0009986">
    <property type="term" value="C:cell surface"/>
    <property type="evidence" value="ECO:0007669"/>
    <property type="project" value="TreeGrafter"/>
</dbReference>
<dbReference type="Proteomes" id="UP000799302">
    <property type="component" value="Unassembled WGS sequence"/>
</dbReference>
<feature type="region of interest" description="Disordered" evidence="16">
    <location>
        <begin position="1"/>
        <end position="41"/>
    </location>
</feature>
<keyword evidence="10" id="KW-0119">Carbohydrate metabolism</keyword>
<dbReference type="FunFam" id="3.20.20.80:FF:000151">
    <property type="entry name" value="Glucan endo-1,3-beta-glucosidase btgC"/>
    <property type="match status" value="1"/>
</dbReference>
<proteinExistence type="inferred from homology"/>
<dbReference type="InterPro" id="IPR050732">
    <property type="entry name" value="Beta-glucan_modifiers"/>
</dbReference>
<keyword evidence="5" id="KW-1003">Cell membrane</keyword>
<feature type="transmembrane region" description="Helical" evidence="17">
    <location>
        <begin position="55"/>
        <end position="77"/>
    </location>
</feature>
<comment type="subcellular location">
    <subcellularLocation>
        <location evidence="2">Cell membrane</location>
        <topology evidence="2">Single-pass type II membrane protein</topology>
    </subcellularLocation>
</comment>
<evidence type="ECO:0000256" key="14">
    <source>
        <dbReference type="ARBA" id="ARBA00042373"/>
    </source>
</evidence>
<dbReference type="GO" id="GO:0009277">
    <property type="term" value="C:fungal-type cell wall"/>
    <property type="evidence" value="ECO:0007669"/>
    <property type="project" value="TreeGrafter"/>
</dbReference>
<dbReference type="EC" id="3.2.1.39" evidence="4"/>
<comment type="similarity">
    <text evidence="3">Belongs to the glycosyl hydrolase 17 family.</text>
</comment>
<keyword evidence="17" id="KW-0812">Transmembrane</keyword>
<keyword evidence="19" id="KW-1185">Reference proteome</keyword>
<dbReference type="InterPro" id="IPR017853">
    <property type="entry name" value="GH"/>
</dbReference>
<evidence type="ECO:0000256" key="15">
    <source>
        <dbReference type="ARBA" id="ARBA00043078"/>
    </source>
</evidence>
<evidence type="ECO:0000256" key="7">
    <source>
        <dbReference type="ARBA" id="ARBA00022968"/>
    </source>
</evidence>
<evidence type="ECO:0000256" key="17">
    <source>
        <dbReference type="SAM" id="Phobius"/>
    </source>
</evidence>
<evidence type="ECO:0000256" key="4">
    <source>
        <dbReference type="ARBA" id="ARBA00012780"/>
    </source>
</evidence>
<evidence type="ECO:0000256" key="3">
    <source>
        <dbReference type="ARBA" id="ARBA00008773"/>
    </source>
</evidence>
<keyword evidence="17" id="KW-1133">Transmembrane helix</keyword>
<reference evidence="18" key="1">
    <citation type="journal article" date="2020" name="Stud. Mycol.">
        <title>101 Dothideomycetes genomes: a test case for predicting lifestyles and emergence of pathogens.</title>
        <authorList>
            <person name="Haridas S."/>
            <person name="Albert R."/>
            <person name="Binder M."/>
            <person name="Bloem J."/>
            <person name="Labutti K."/>
            <person name="Salamov A."/>
            <person name="Andreopoulos B."/>
            <person name="Baker S."/>
            <person name="Barry K."/>
            <person name="Bills G."/>
            <person name="Bluhm B."/>
            <person name="Cannon C."/>
            <person name="Castanera R."/>
            <person name="Culley D."/>
            <person name="Daum C."/>
            <person name="Ezra D."/>
            <person name="Gonzalez J."/>
            <person name="Henrissat B."/>
            <person name="Kuo A."/>
            <person name="Liang C."/>
            <person name="Lipzen A."/>
            <person name="Lutzoni F."/>
            <person name="Magnuson J."/>
            <person name="Mondo S."/>
            <person name="Nolan M."/>
            <person name="Ohm R."/>
            <person name="Pangilinan J."/>
            <person name="Park H.-J."/>
            <person name="Ramirez L."/>
            <person name="Alfaro M."/>
            <person name="Sun H."/>
            <person name="Tritt A."/>
            <person name="Yoshinaga Y."/>
            <person name="Zwiers L.-H."/>
            <person name="Turgeon B."/>
            <person name="Goodwin S."/>
            <person name="Spatafora J."/>
            <person name="Crous P."/>
            <person name="Grigoriev I."/>
        </authorList>
    </citation>
    <scope>NUCLEOTIDE SEQUENCE</scope>
    <source>
        <strain evidence="18">CBS 115976</strain>
    </source>
</reference>
<keyword evidence="11" id="KW-0961">Cell wall biogenesis/degradation</keyword>
<accession>A0A6A6US01</accession>
<dbReference type="OrthoDB" id="68336at2759"/>
<evidence type="ECO:0000256" key="1">
    <source>
        <dbReference type="ARBA" id="ARBA00000382"/>
    </source>
</evidence>
<keyword evidence="6 18" id="KW-0378">Hydrolase</keyword>
<evidence type="ECO:0000256" key="8">
    <source>
        <dbReference type="ARBA" id="ARBA00023136"/>
    </source>
</evidence>
<dbReference type="GO" id="GO:0000272">
    <property type="term" value="P:polysaccharide catabolic process"/>
    <property type="evidence" value="ECO:0007669"/>
    <property type="project" value="UniProtKB-KW"/>
</dbReference>
<dbReference type="EMBL" id="MU004231">
    <property type="protein sequence ID" value="KAF2673848.1"/>
    <property type="molecule type" value="Genomic_DNA"/>
</dbReference>
<dbReference type="GO" id="GO:0005886">
    <property type="term" value="C:plasma membrane"/>
    <property type="evidence" value="ECO:0007669"/>
    <property type="project" value="UniProtKB-SubCell"/>
</dbReference>
<protein>
    <recommendedName>
        <fullName evidence="4">glucan endo-1,3-beta-D-glucosidase</fullName>
        <ecNumber evidence="4">3.2.1.39</ecNumber>
    </recommendedName>
    <alternativeName>
        <fullName evidence="15">Endo-1,3-beta-glucanase btgC</fullName>
    </alternativeName>
    <alternativeName>
        <fullName evidence="14">Laminarinase btgC</fullName>
    </alternativeName>
</protein>
<evidence type="ECO:0000313" key="19">
    <source>
        <dbReference type="Proteomes" id="UP000799302"/>
    </source>
</evidence>
<keyword evidence="9" id="KW-0325">Glycoprotein</keyword>
<evidence type="ECO:0000256" key="10">
    <source>
        <dbReference type="ARBA" id="ARBA00023277"/>
    </source>
</evidence>
<dbReference type="GO" id="GO:0005576">
    <property type="term" value="C:extracellular region"/>
    <property type="evidence" value="ECO:0007669"/>
    <property type="project" value="TreeGrafter"/>
</dbReference>
<sequence length="423" mass="45656">MARPGDASRGVYTPDAARAVPSGSGSGAPSTEKIPDPFITPFKDEEKKSRKWKKVLFFLLGILILCGVGGGLAGGLITKKKADDAQAAANPAAGDAGNDSGLYDKNSAAVKKLMNNKNLHKVFTGMAYTPMNTQYPDCLNLKPLQNNVTLDLAVLSQLTNVVRLYGTDCGQTELVLTAIDKLGLTDMKVWLGIWLDNNQTTVDRQISQFWNIIDKYPSTNIKGVVVGNEVLFRKDLTITALTKYISDVKTNLTSKSINIPVATSDLGDNWTAELATAVDTVMSNVHPFFAGVNVEQAAGWTWDFWTSHDVILTKGTSKGNVISEVGWPSAGGNDCGGPACTSSTAGSVAGISQMNTFMSTFVCQSLTNKTDYFWFEGYDEPWKVQFDTPGQAWEDKWGLFDVNRNLKSGLTIPSCNGQTVTSS</sequence>
<evidence type="ECO:0000256" key="16">
    <source>
        <dbReference type="SAM" id="MobiDB-lite"/>
    </source>
</evidence>
<dbReference type="SUPFAM" id="SSF51445">
    <property type="entry name" value="(Trans)glycosidases"/>
    <property type="match status" value="1"/>
</dbReference>
<keyword evidence="7" id="KW-0735">Signal-anchor</keyword>
<evidence type="ECO:0000256" key="11">
    <source>
        <dbReference type="ARBA" id="ARBA00023316"/>
    </source>
</evidence>
<dbReference type="Gene3D" id="3.20.20.80">
    <property type="entry name" value="Glycosidases"/>
    <property type="match status" value="2"/>
</dbReference>
<evidence type="ECO:0000256" key="12">
    <source>
        <dbReference type="ARBA" id="ARBA00023326"/>
    </source>
</evidence>
<feature type="compositionally biased region" description="Low complexity" evidence="16">
    <location>
        <begin position="16"/>
        <end position="30"/>
    </location>
</feature>
<name>A0A6A6US01_9PEZI</name>
<dbReference type="GO" id="GO:0071555">
    <property type="term" value="P:cell wall organization"/>
    <property type="evidence" value="ECO:0007669"/>
    <property type="project" value="UniProtKB-KW"/>
</dbReference>
<comment type="catalytic activity">
    <reaction evidence="1">
        <text>Hydrolysis of (1-&gt;3)-beta-D-glucosidic linkages in (1-&gt;3)-beta-D-glucans.</text>
        <dbReference type="EC" id="3.2.1.39"/>
    </reaction>
</comment>
<keyword evidence="12" id="KW-0624">Polysaccharide degradation</keyword>
<dbReference type="PANTHER" id="PTHR16631:SF17">
    <property type="entry name" value="GLUCAN ENDO-1,3-BETA-GLUCOSIDASE BTGC"/>
    <property type="match status" value="1"/>
</dbReference>
<dbReference type="PANTHER" id="PTHR16631">
    <property type="entry name" value="GLUCAN 1,3-BETA-GLUCOSIDASE"/>
    <property type="match status" value="1"/>
</dbReference>
<evidence type="ECO:0000256" key="9">
    <source>
        <dbReference type="ARBA" id="ARBA00023180"/>
    </source>
</evidence>
<evidence type="ECO:0000256" key="5">
    <source>
        <dbReference type="ARBA" id="ARBA00022475"/>
    </source>
</evidence>
<evidence type="ECO:0000256" key="2">
    <source>
        <dbReference type="ARBA" id="ARBA00004401"/>
    </source>
</evidence>
<evidence type="ECO:0000313" key="18">
    <source>
        <dbReference type="EMBL" id="KAF2673848.1"/>
    </source>
</evidence>
<evidence type="ECO:0000256" key="6">
    <source>
        <dbReference type="ARBA" id="ARBA00022801"/>
    </source>
</evidence>